<dbReference type="AlphaFoldDB" id="A0A0F3GK80"/>
<reference evidence="2 3" key="1">
    <citation type="submission" date="2015-02" db="EMBL/GenBank/DDBJ databases">
        <title>Single-cell genomics of uncultivated deep-branching MTB reveals a conserved set of magnetosome genes.</title>
        <authorList>
            <person name="Kolinko S."/>
            <person name="Richter M."/>
            <person name="Glockner F.O."/>
            <person name="Brachmann A."/>
            <person name="Schuler D."/>
        </authorList>
    </citation>
    <scope>NUCLEOTIDE SEQUENCE [LARGE SCALE GENOMIC DNA]</scope>
    <source>
        <strain evidence="2">TM-1</strain>
    </source>
</reference>
<sequence length="73" mass="7536">MSGTSKLIVNAITMAIALVLLFAATLIAGTVSLPQTGQTTSYAANDDGAIRAGVAWPNPRFTVKADQTVTDNL</sequence>
<dbReference type="EMBL" id="LACI01002362">
    <property type="protein sequence ID" value="KJU82320.1"/>
    <property type="molecule type" value="Genomic_DNA"/>
</dbReference>
<comment type="caution">
    <text evidence="2">The sequence shown here is derived from an EMBL/GenBank/DDBJ whole genome shotgun (WGS) entry which is preliminary data.</text>
</comment>
<dbReference type="Proteomes" id="UP000033423">
    <property type="component" value="Unassembled WGS sequence"/>
</dbReference>
<feature type="transmembrane region" description="Helical" evidence="1">
    <location>
        <begin position="7"/>
        <end position="31"/>
    </location>
</feature>
<name>A0A0F3GK80_9BACT</name>
<keyword evidence="1" id="KW-0472">Membrane</keyword>
<accession>A0A0F3GK80</accession>
<evidence type="ECO:0000256" key="1">
    <source>
        <dbReference type="SAM" id="Phobius"/>
    </source>
</evidence>
<gene>
    <name evidence="2" type="ORF">MBAV_005487</name>
</gene>
<keyword evidence="3" id="KW-1185">Reference proteome</keyword>
<protein>
    <submittedName>
        <fullName evidence="2">Uncharacterized protein</fullName>
    </submittedName>
</protein>
<keyword evidence="1" id="KW-1133">Transmembrane helix</keyword>
<feature type="non-terminal residue" evidence="2">
    <location>
        <position position="73"/>
    </location>
</feature>
<organism evidence="2 3">
    <name type="scientific">Candidatus Magnetobacterium bavaricum</name>
    <dbReference type="NCBI Taxonomy" id="29290"/>
    <lineage>
        <taxon>Bacteria</taxon>
        <taxon>Pseudomonadati</taxon>
        <taxon>Nitrospirota</taxon>
        <taxon>Thermodesulfovibrionia</taxon>
        <taxon>Thermodesulfovibrionales</taxon>
        <taxon>Candidatus Magnetobacteriaceae</taxon>
        <taxon>Candidatus Magnetobacterium</taxon>
    </lineage>
</organism>
<evidence type="ECO:0000313" key="2">
    <source>
        <dbReference type="EMBL" id="KJU82320.1"/>
    </source>
</evidence>
<proteinExistence type="predicted"/>
<evidence type="ECO:0000313" key="3">
    <source>
        <dbReference type="Proteomes" id="UP000033423"/>
    </source>
</evidence>
<keyword evidence="1" id="KW-0812">Transmembrane</keyword>